<keyword evidence="4 9" id="KW-0349">Heme</keyword>
<evidence type="ECO:0000256" key="10">
    <source>
        <dbReference type="RuleBase" id="RU000461"/>
    </source>
</evidence>
<proteinExistence type="inferred from homology"/>
<evidence type="ECO:0000256" key="7">
    <source>
        <dbReference type="ARBA" id="ARBA00023004"/>
    </source>
</evidence>
<reference evidence="11 12" key="1">
    <citation type="journal article" date="2018" name="Evol. Lett.">
        <title>Horizontal gene cluster transfer increased hallucinogenic mushroom diversity.</title>
        <authorList>
            <person name="Reynolds H.T."/>
            <person name="Vijayakumar V."/>
            <person name="Gluck-Thaler E."/>
            <person name="Korotkin H.B."/>
            <person name="Matheny P.B."/>
            <person name="Slot J.C."/>
        </authorList>
    </citation>
    <scope>NUCLEOTIDE SEQUENCE [LARGE SCALE GENOMIC DNA]</scope>
    <source>
        <strain evidence="11 12">2629</strain>
    </source>
</reference>
<dbReference type="InParanoid" id="A0A409Y8K6"/>
<dbReference type="Proteomes" id="UP000284842">
    <property type="component" value="Unassembled WGS sequence"/>
</dbReference>
<evidence type="ECO:0000256" key="3">
    <source>
        <dbReference type="ARBA" id="ARBA00010617"/>
    </source>
</evidence>
<keyword evidence="8 10" id="KW-0503">Monooxygenase</keyword>
<dbReference type="Gene3D" id="1.10.630.10">
    <property type="entry name" value="Cytochrome P450"/>
    <property type="match status" value="1"/>
</dbReference>
<dbReference type="SUPFAM" id="SSF48264">
    <property type="entry name" value="Cytochrome P450"/>
    <property type="match status" value="2"/>
</dbReference>
<dbReference type="EMBL" id="NHTK01001358">
    <property type="protein sequence ID" value="PPQ99406.1"/>
    <property type="molecule type" value="Genomic_DNA"/>
</dbReference>
<organism evidence="11 12">
    <name type="scientific">Panaeolus cyanescens</name>
    <dbReference type="NCBI Taxonomy" id="181874"/>
    <lineage>
        <taxon>Eukaryota</taxon>
        <taxon>Fungi</taxon>
        <taxon>Dikarya</taxon>
        <taxon>Basidiomycota</taxon>
        <taxon>Agaricomycotina</taxon>
        <taxon>Agaricomycetes</taxon>
        <taxon>Agaricomycetidae</taxon>
        <taxon>Agaricales</taxon>
        <taxon>Agaricineae</taxon>
        <taxon>Galeropsidaceae</taxon>
        <taxon>Panaeolus</taxon>
    </lineage>
</organism>
<dbReference type="InterPro" id="IPR050364">
    <property type="entry name" value="Cytochrome_P450_fung"/>
</dbReference>
<evidence type="ECO:0000313" key="12">
    <source>
        <dbReference type="Proteomes" id="UP000284842"/>
    </source>
</evidence>
<evidence type="ECO:0000256" key="4">
    <source>
        <dbReference type="ARBA" id="ARBA00022617"/>
    </source>
</evidence>
<keyword evidence="7 9" id="KW-0408">Iron</keyword>
<dbReference type="InterPro" id="IPR036396">
    <property type="entry name" value="Cyt_P450_sf"/>
</dbReference>
<evidence type="ECO:0000256" key="9">
    <source>
        <dbReference type="PIRSR" id="PIRSR602401-1"/>
    </source>
</evidence>
<dbReference type="PANTHER" id="PTHR46300">
    <property type="entry name" value="P450, PUTATIVE (EUROFUNG)-RELATED-RELATED"/>
    <property type="match status" value="1"/>
</dbReference>
<keyword evidence="12" id="KW-1185">Reference proteome</keyword>
<protein>
    <recommendedName>
        <fullName evidence="13">Cytochrome P450</fullName>
    </recommendedName>
</protein>
<dbReference type="InterPro" id="IPR002401">
    <property type="entry name" value="Cyt_P450_E_grp-I"/>
</dbReference>
<dbReference type="GO" id="GO:0020037">
    <property type="term" value="F:heme binding"/>
    <property type="evidence" value="ECO:0007669"/>
    <property type="project" value="InterPro"/>
</dbReference>
<evidence type="ECO:0000256" key="2">
    <source>
        <dbReference type="ARBA" id="ARBA00005179"/>
    </source>
</evidence>
<comment type="caution">
    <text evidence="11">The sequence shown here is derived from an EMBL/GenBank/DDBJ whole genome shotgun (WGS) entry which is preliminary data.</text>
</comment>
<dbReference type="CDD" id="cd11065">
    <property type="entry name" value="CYP64-like"/>
    <property type="match status" value="1"/>
</dbReference>
<dbReference type="OrthoDB" id="2789670at2759"/>
<dbReference type="AlphaFoldDB" id="A0A409Y8K6"/>
<dbReference type="GO" id="GO:0016705">
    <property type="term" value="F:oxidoreductase activity, acting on paired donors, with incorporation or reduction of molecular oxygen"/>
    <property type="evidence" value="ECO:0007669"/>
    <property type="project" value="InterPro"/>
</dbReference>
<dbReference type="PANTHER" id="PTHR46300:SF7">
    <property type="entry name" value="P450, PUTATIVE (EUROFUNG)-RELATED"/>
    <property type="match status" value="1"/>
</dbReference>
<evidence type="ECO:0000256" key="5">
    <source>
        <dbReference type="ARBA" id="ARBA00022723"/>
    </source>
</evidence>
<dbReference type="InterPro" id="IPR001128">
    <property type="entry name" value="Cyt_P450"/>
</dbReference>
<keyword evidence="6 10" id="KW-0560">Oxidoreductase</keyword>
<evidence type="ECO:0000313" key="11">
    <source>
        <dbReference type="EMBL" id="PPQ99406.1"/>
    </source>
</evidence>
<dbReference type="GO" id="GO:0005506">
    <property type="term" value="F:iron ion binding"/>
    <property type="evidence" value="ECO:0007669"/>
    <property type="project" value="InterPro"/>
</dbReference>
<comment type="cofactor">
    <cofactor evidence="1 9">
        <name>heme</name>
        <dbReference type="ChEBI" id="CHEBI:30413"/>
    </cofactor>
</comment>
<dbReference type="Pfam" id="PF00067">
    <property type="entry name" value="p450"/>
    <property type="match status" value="2"/>
</dbReference>
<dbReference type="STRING" id="181874.A0A409Y8K6"/>
<accession>A0A409Y8K6</accession>
<evidence type="ECO:0000256" key="1">
    <source>
        <dbReference type="ARBA" id="ARBA00001971"/>
    </source>
</evidence>
<comment type="similarity">
    <text evidence="3 10">Belongs to the cytochrome P450 family.</text>
</comment>
<comment type="pathway">
    <text evidence="2">Secondary metabolite biosynthesis.</text>
</comment>
<dbReference type="PRINTS" id="PR00463">
    <property type="entry name" value="EP450I"/>
</dbReference>
<sequence>MLPHIPLQEVSEVVARGVNYLVSLTESYPYLSYAGGAVFAAIVTQWLAERRRNPRGLPYPPGPRGLPFIGAFYEIPETKPWAAYKEWSKKYGNLIFYKAMGQNYLIVQGVKEVNDLFEQRSAIYSDRPPQPMAADLLGWKFNLGWQPYGPWWRRHRKAFHEHFNPNVIQKYDPVQNRELYRLLGKLLREPARFTDHIHNLFATIIMKVTYGITISDDDKDPWMTTIFESLQSIAKAGIPGLYLVDHIPILKYIPSWFPGAEFKREAERGKKVTDRLVMKPYEAVKESLRKGDAEPSVVAALISDLPAENDPTRAEEETIAANIGAVAYIAGADTTVSAILACLLGLAMNLDAQRKAQAEIDEYVGPSRLPNASDRPSLPYVDAIILETMRWHQVAPFGTPQLNVKGCFSEVNTETGLAIIFTAIAHMTSEDDEYDGYFIPKGTTVIGNAWSILHDEALFENPSDFNPDRYYNNPRTLKPDVTFGYGRRACPGRFFSDRNMFAMISAILAVFDILPPLDERGKPMKLELNPTDGLQS</sequence>
<name>A0A409Y8K6_9AGAR</name>
<feature type="binding site" description="axial binding residue" evidence="9">
    <location>
        <position position="490"/>
    </location>
    <ligand>
        <name>heme</name>
        <dbReference type="ChEBI" id="CHEBI:30413"/>
    </ligand>
    <ligandPart>
        <name>Fe</name>
        <dbReference type="ChEBI" id="CHEBI:18248"/>
    </ligandPart>
</feature>
<evidence type="ECO:0008006" key="13">
    <source>
        <dbReference type="Google" id="ProtNLM"/>
    </source>
</evidence>
<gene>
    <name evidence="11" type="ORF">CVT24_005393</name>
</gene>
<dbReference type="GO" id="GO:0004497">
    <property type="term" value="F:monooxygenase activity"/>
    <property type="evidence" value="ECO:0007669"/>
    <property type="project" value="UniProtKB-KW"/>
</dbReference>
<evidence type="ECO:0000256" key="6">
    <source>
        <dbReference type="ARBA" id="ARBA00023002"/>
    </source>
</evidence>
<evidence type="ECO:0000256" key="8">
    <source>
        <dbReference type="ARBA" id="ARBA00023033"/>
    </source>
</evidence>
<keyword evidence="5 9" id="KW-0479">Metal-binding</keyword>
<dbReference type="InterPro" id="IPR017972">
    <property type="entry name" value="Cyt_P450_CS"/>
</dbReference>
<dbReference type="PROSITE" id="PS00086">
    <property type="entry name" value="CYTOCHROME_P450"/>
    <property type="match status" value="1"/>
</dbReference>